<organism evidence="2 3">
    <name type="scientific">Acinetobacter qingfengensis</name>
    <dbReference type="NCBI Taxonomy" id="1262585"/>
    <lineage>
        <taxon>Bacteria</taxon>
        <taxon>Pseudomonadati</taxon>
        <taxon>Pseudomonadota</taxon>
        <taxon>Gammaproteobacteria</taxon>
        <taxon>Moraxellales</taxon>
        <taxon>Moraxellaceae</taxon>
        <taxon>Acinetobacter</taxon>
    </lineage>
</organism>
<feature type="transmembrane region" description="Helical" evidence="1">
    <location>
        <begin position="97"/>
        <end position="119"/>
    </location>
</feature>
<gene>
    <name evidence="2" type="ORF">BJI46_00985</name>
</gene>
<evidence type="ECO:0000313" key="2">
    <source>
        <dbReference type="EMBL" id="OEY98128.1"/>
    </source>
</evidence>
<protein>
    <submittedName>
        <fullName evidence="2">Uncharacterized protein</fullName>
    </submittedName>
</protein>
<feature type="transmembrane region" description="Helical" evidence="1">
    <location>
        <begin position="46"/>
        <end position="67"/>
    </location>
</feature>
<feature type="transmembrane region" description="Helical" evidence="1">
    <location>
        <begin position="154"/>
        <end position="173"/>
    </location>
</feature>
<keyword evidence="1" id="KW-1133">Transmembrane helix</keyword>
<feature type="transmembrane region" description="Helical" evidence="1">
    <location>
        <begin position="131"/>
        <end position="148"/>
    </location>
</feature>
<dbReference type="EMBL" id="MKKK01000001">
    <property type="protein sequence ID" value="OEY98128.1"/>
    <property type="molecule type" value="Genomic_DNA"/>
</dbReference>
<proteinExistence type="predicted"/>
<keyword evidence="1" id="KW-0472">Membrane</keyword>
<dbReference type="PANTHER" id="PTHR34989:SF1">
    <property type="entry name" value="PROTEIN HDED"/>
    <property type="match status" value="1"/>
</dbReference>
<evidence type="ECO:0000256" key="1">
    <source>
        <dbReference type="SAM" id="Phobius"/>
    </source>
</evidence>
<keyword evidence="3" id="KW-1185">Reference proteome</keyword>
<dbReference type="STRING" id="1262585.BJI46_00985"/>
<keyword evidence="1" id="KW-0812">Transmembrane</keyword>
<evidence type="ECO:0000313" key="3">
    <source>
        <dbReference type="Proteomes" id="UP000185895"/>
    </source>
</evidence>
<dbReference type="RefSeq" id="WP_070068507.1">
    <property type="nucleotide sequence ID" value="NZ_MKKK01000001.1"/>
</dbReference>
<feature type="transmembrane region" description="Helical" evidence="1">
    <location>
        <begin position="74"/>
        <end position="91"/>
    </location>
</feature>
<dbReference type="Proteomes" id="UP000185895">
    <property type="component" value="Unassembled WGS sequence"/>
</dbReference>
<dbReference type="InterPro" id="IPR005325">
    <property type="entry name" value="DUF308_memb"/>
</dbReference>
<dbReference type="Pfam" id="PF03729">
    <property type="entry name" value="DUF308"/>
    <property type="match status" value="1"/>
</dbReference>
<dbReference type="InterPro" id="IPR052712">
    <property type="entry name" value="Acid_resist_chaperone_HdeD"/>
</dbReference>
<sequence length="193" mass="21584">MITVSNDLIRKHLHAESKWYVVLGISFILAGIALFLMLPLATLSVVYFFGILMMCAGMLQLIVAFTLLRSDSRWLWALFSIFYFMAGYFAFSSPNKAAIVLTSLMGMFLLFAGAARMAYATFLKEISNWKWAFLSGLLIFIAGVLILLNLTTSFWILGAILAIDVLLQGIYYLTVARLIKSIPPVSTTINKEE</sequence>
<dbReference type="GO" id="GO:0005886">
    <property type="term" value="C:plasma membrane"/>
    <property type="evidence" value="ECO:0007669"/>
    <property type="project" value="TreeGrafter"/>
</dbReference>
<dbReference type="PANTHER" id="PTHR34989">
    <property type="entry name" value="PROTEIN HDED"/>
    <property type="match status" value="1"/>
</dbReference>
<name>A0A1E7RFJ2_9GAMM</name>
<dbReference type="AlphaFoldDB" id="A0A1E7RFJ2"/>
<comment type="caution">
    <text evidence="2">The sequence shown here is derived from an EMBL/GenBank/DDBJ whole genome shotgun (WGS) entry which is preliminary data.</text>
</comment>
<dbReference type="OrthoDB" id="9815400at2"/>
<feature type="transmembrane region" description="Helical" evidence="1">
    <location>
        <begin position="20"/>
        <end position="40"/>
    </location>
</feature>
<accession>A0A1E7RFJ2</accession>
<reference evidence="2 3" key="1">
    <citation type="submission" date="2016-09" db="EMBL/GenBank/DDBJ databases">
        <authorList>
            <person name="Capua I."/>
            <person name="De Benedictis P."/>
            <person name="Joannis T."/>
            <person name="Lombin L.H."/>
            <person name="Cattoli G."/>
        </authorList>
    </citation>
    <scope>NUCLEOTIDE SEQUENCE [LARGE SCALE GENOMIC DNA]</scope>
    <source>
        <strain evidence="2 3">ANC 4671</strain>
    </source>
</reference>